<feature type="repeat" description="ANK" evidence="1">
    <location>
        <begin position="50"/>
        <end position="82"/>
    </location>
</feature>
<comment type="caution">
    <text evidence="2">The sequence shown here is derived from an EMBL/GenBank/DDBJ whole genome shotgun (WGS) entry which is preliminary data.</text>
</comment>
<dbReference type="PROSITE" id="PS50297">
    <property type="entry name" value="ANK_REP_REGION"/>
    <property type="match status" value="1"/>
</dbReference>
<dbReference type="Gene3D" id="1.25.40.20">
    <property type="entry name" value="Ankyrin repeat-containing domain"/>
    <property type="match status" value="1"/>
</dbReference>
<accession>A0AAU9P633</accession>
<dbReference type="InterPro" id="IPR036770">
    <property type="entry name" value="Ankyrin_rpt-contain_sf"/>
</dbReference>
<organism evidence="2 3">
    <name type="scientific">Lactuca virosa</name>
    <dbReference type="NCBI Taxonomy" id="75947"/>
    <lineage>
        <taxon>Eukaryota</taxon>
        <taxon>Viridiplantae</taxon>
        <taxon>Streptophyta</taxon>
        <taxon>Embryophyta</taxon>
        <taxon>Tracheophyta</taxon>
        <taxon>Spermatophyta</taxon>
        <taxon>Magnoliopsida</taxon>
        <taxon>eudicotyledons</taxon>
        <taxon>Gunneridae</taxon>
        <taxon>Pentapetalae</taxon>
        <taxon>asterids</taxon>
        <taxon>campanulids</taxon>
        <taxon>Asterales</taxon>
        <taxon>Asteraceae</taxon>
        <taxon>Cichorioideae</taxon>
        <taxon>Cichorieae</taxon>
        <taxon>Lactucinae</taxon>
        <taxon>Lactuca</taxon>
    </lineage>
</organism>
<dbReference type="InterPro" id="IPR002110">
    <property type="entry name" value="Ankyrin_rpt"/>
</dbReference>
<sequence length="131" mass="14737">MTYQSSQKDITNDFKMQRIGNFLIRASRSDRVGFNLMLREGISPNVQDYDNITALHLAASEGHDSIIELLLHYKVDVNLDDRWHKTGKEANGMTVVERAVKGYRDSITAILGVFDSECSVEIGGEGWDCLI</sequence>
<protein>
    <submittedName>
        <fullName evidence="2">Uncharacterized protein</fullName>
    </submittedName>
</protein>
<evidence type="ECO:0000256" key="1">
    <source>
        <dbReference type="PROSITE-ProRule" id="PRU00023"/>
    </source>
</evidence>
<dbReference type="PROSITE" id="PS50088">
    <property type="entry name" value="ANK_REPEAT"/>
    <property type="match status" value="1"/>
</dbReference>
<name>A0AAU9P633_9ASTR</name>
<dbReference type="SUPFAM" id="SSF48403">
    <property type="entry name" value="Ankyrin repeat"/>
    <property type="match status" value="1"/>
</dbReference>
<evidence type="ECO:0000313" key="2">
    <source>
        <dbReference type="EMBL" id="CAH1445457.1"/>
    </source>
</evidence>
<keyword evidence="3" id="KW-1185">Reference proteome</keyword>
<dbReference type="EMBL" id="CAKMRJ010005523">
    <property type="protein sequence ID" value="CAH1445457.1"/>
    <property type="molecule type" value="Genomic_DNA"/>
</dbReference>
<gene>
    <name evidence="2" type="ORF">LVIROSA_LOCUS31217</name>
</gene>
<proteinExistence type="predicted"/>
<reference evidence="2 3" key="1">
    <citation type="submission" date="2022-01" db="EMBL/GenBank/DDBJ databases">
        <authorList>
            <person name="Xiong W."/>
            <person name="Schranz E."/>
        </authorList>
    </citation>
    <scope>NUCLEOTIDE SEQUENCE [LARGE SCALE GENOMIC DNA]</scope>
</reference>
<keyword evidence="1" id="KW-0040">ANK repeat</keyword>
<dbReference type="Pfam" id="PF12796">
    <property type="entry name" value="Ank_2"/>
    <property type="match status" value="1"/>
</dbReference>
<dbReference type="AlphaFoldDB" id="A0AAU9P633"/>
<dbReference type="Proteomes" id="UP001157418">
    <property type="component" value="Unassembled WGS sequence"/>
</dbReference>
<dbReference type="SMART" id="SM00248">
    <property type="entry name" value="ANK"/>
    <property type="match status" value="1"/>
</dbReference>
<evidence type="ECO:0000313" key="3">
    <source>
        <dbReference type="Proteomes" id="UP001157418"/>
    </source>
</evidence>